<proteinExistence type="inferred from homology"/>
<accession>A0A5A7PT50</accession>
<dbReference type="Proteomes" id="UP000325081">
    <property type="component" value="Unassembled WGS sequence"/>
</dbReference>
<dbReference type="InterPro" id="IPR006153">
    <property type="entry name" value="Cation/H_exchanger_TM"/>
</dbReference>
<dbReference type="GO" id="GO:0016020">
    <property type="term" value="C:membrane"/>
    <property type="evidence" value="ECO:0007669"/>
    <property type="project" value="UniProtKB-SubCell"/>
</dbReference>
<feature type="transmembrane region" description="Helical" evidence="10">
    <location>
        <begin position="403"/>
        <end position="423"/>
    </location>
</feature>
<feature type="transmembrane region" description="Helical" evidence="10">
    <location>
        <begin position="84"/>
        <end position="101"/>
    </location>
</feature>
<comment type="similarity">
    <text evidence="9">Belongs to the monovalent cation:proton antiporter 2 (CPA2) transporter (TC 2.A.37) family. CHX (TC 2.A.37.4) subfamily.</text>
</comment>
<dbReference type="GO" id="GO:0015297">
    <property type="term" value="F:antiporter activity"/>
    <property type="evidence" value="ECO:0007669"/>
    <property type="project" value="InterPro"/>
</dbReference>
<dbReference type="GO" id="GO:0006813">
    <property type="term" value="P:potassium ion transport"/>
    <property type="evidence" value="ECO:0007669"/>
    <property type="project" value="UniProtKB-KW"/>
</dbReference>
<keyword evidence="6 10" id="KW-1133">Transmembrane helix</keyword>
<evidence type="ECO:0000259" key="11">
    <source>
        <dbReference type="Pfam" id="PF00999"/>
    </source>
</evidence>
<dbReference type="Gene3D" id="1.20.1530.20">
    <property type="match status" value="1"/>
</dbReference>
<keyword evidence="3" id="KW-0633">Potassium transport</keyword>
<evidence type="ECO:0000256" key="9">
    <source>
        <dbReference type="ARBA" id="ARBA00038341"/>
    </source>
</evidence>
<protein>
    <submittedName>
        <fullName evidence="12">Cation/H(+) antiporter 25</fullName>
    </submittedName>
</protein>
<keyword evidence="8 10" id="KW-0472">Membrane</keyword>
<evidence type="ECO:0000256" key="8">
    <source>
        <dbReference type="ARBA" id="ARBA00023136"/>
    </source>
</evidence>
<gene>
    <name evidence="12" type="ORF">STAS_11748</name>
</gene>
<reference evidence="13" key="1">
    <citation type="journal article" date="2019" name="Curr. Biol.">
        <title>Genome Sequence of Striga asiatica Provides Insight into the Evolution of Plant Parasitism.</title>
        <authorList>
            <person name="Yoshida S."/>
            <person name="Kim S."/>
            <person name="Wafula E.K."/>
            <person name="Tanskanen J."/>
            <person name="Kim Y.M."/>
            <person name="Honaas L."/>
            <person name="Yang Z."/>
            <person name="Spallek T."/>
            <person name="Conn C.E."/>
            <person name="Ichihashi Y."/>
            <person name="Cheong K."/>
            <person name="Cui S."/>
            <person name="Der J.P."/>
            <person name="Gundlach H."/>
            <person name="Jiao Y."/>
            <person name="Hori C."/>
            <person name="Ishida J.K."/>
            <person name="Kasahara H."/>
            <person name="Kiba T."/>
            <person name="Kim M.S."/>
            <person name="Koo N."/>
            <person name="Laohavisit A."/>
            <person name="Lee Y.H."/>
            <person name="Lumba S."/>
            <person name="McCourt P."/>
            <person name="Mortimer J.C."/>
            <person name="Mutuku J.M."/>
            <person name="Nomura T."/>
            <person name="Sasaki-Sekimoto Y."/>
            <person name="Seto Y."/>
            <person name="Wang Y."/>
            <person name="Wakatake T."/>
            <person name="Sakakibara H."/>
            <person name="Demura T."/>
            <person name="Yamaguchi S."/>
            <person name="Yoneyama K."/>
            <person name="Manabe R.I."/>
            <person name="Nelson D.C."/>
            <person name="Schulman A.H."/>
            <person name="Timko M.P."/>
            <person name="dePamphilis C.W."/>
            <person name="Choi D."/>
            <person name="Shirasu K."/>
        </authorList>
    </citation>
    <scope>NUCLEOTIDE SEQUENCE [LARGE SCALE GENOMIC DNA]</scope>
    <source>
        <strain evidence="13">cv. UVA1</strain>
    </source>
</reference>
<evidence type="ECO:0000313" key="13">
    <source>
        <dbReference type="Proteomes" id="UP000325081"/>
    </source>
</evidence>
<evidence type="ECO:0000256" key="1">
    <source>
        <dbReference type="ARBA" id="ARBA00004141"/>
    </source>
</evidence>
<dbReference type="Pfam" id="PF00999">
    <property type="entry name" value="Na_H_Exchanger"/>
    <property type="match status" value="1"/>
</dbReference>
<comment type="subcellular location">
    <subcellularLocation>
        <location evidence="1">Membrane</location>
        <topology evidence="1">Multi-pass membrane protein</topology>
    </subcellularLocation>
</comment>
<dbReference type="InterPro" id="IPR050794">
    <property type="entry name" value="CPA2_transporter"/>
</dbReference>
<evidence type="ECO:0000313" key="12">
    <source>
        <dbReference type="EMBL" id="GER35477.1"/>
    </source>
</evidence>
<feature type="domain" description="Cation/H+ exchanger transmembrane" evidence="11">
    <location>
        <begin position="38"/>
        <end position="420"/>
    </location>
</feature>
<organism evidence="12 13">
    <name type="scientific">Striga asiatica</name>
    <name type="common">Asiatic witchweed</name>
    <name type="synonym">Buchnera asiatica</name>
    <dbReference type="NCBI Taxonomy" id="4170"/>
    <lineage>
        <taxon>Eukaryota</taxon>
        <taxon>Viridiplantae</taxon>
        <taxon>Streptophyta</taxon>
        <taxon>Embryophyta</taxon>
        <taxon>Tracheophyta</taxon>
        <taxon>Spermatophyta</taxon>
        <taxon>Magnoliopsida</taxon>
        <taxon>eudicotyledons</taxon>
        <taxon>Gunneridae</taxon>
        <taxon>Pentapetalae</taxon>
        <taxon>asterids</taxon>
        <taxon>lamiids</taxon>
        <taxon>Lamiales</taxon>
        <taxon>Orobanchaceae</taxon>
        <taxon>Buchnereae</taxon>
        <taxon>Striga</taxon>
    </lineage>
</organism>
<dbReference type="GO" id="GO:0006885">
    <property type="term" value="P:regulation of pH"/>
    <property type="evidence" value="ECO:0007669"/>
    <property type="project" value="TreeGrafter"/>
</dbReference>
<feature type="transmembrane region" description="Helical" evidence="10">
    <location>
        <begin position="257"/>
        <end position="281"/>
    </location>
</feature>
<comment type="caution">
    <text evidence="12">The sequence shown here is derived from an EMBL/GenBank/DDBJ whole genome shotgun (WGS) entry which is preliminary data.</text>
</comment>
<keyword evidence="7" id="KW-0406">Ion transport</keyword>
<feature type="transmembrane region" description="Helical" evidence="10">
    <location>
        <begin position="121"/>
        <end position="140"/>
    </location>
</feature>
<dbReference type="PANTHER" id="PTHR32468:SF109">
    <property type="entry name" value="CATION_H(+) ANTIPORTER 24-RELATED"/>
    <property type="match status" value="1"/>
</dbReference>
<dbReference type="GO" id="GO:0012505">
    <property type="term" value="C:endomembrane system"/>
    <property type="evidence" value="ECO:0007669"/>
    <property type="project" value="TreeGrafter"/>
</dbReference>
<evidence type="ECO:0000256" key="7">
    <source>
        <dbReference type="ARBA" id="ARBA00023065"/>
    </source>
</evidence>
<name>A0A5A7PT50_STRAF</name>
<keyword evidence="4 10" id="KW-0812">Transmembrane</keyword>
<dbReference type="PANTHER" id="PTHR32468">
    <property type="entry name" value="CATION/H + ANTIPORTER"/>
    <property type="match status" value="1"/>
</dbReference>
<sequence length="747" mass="82310">MVNIALSQASSELIKQGIVICGNKPKYLIPLLSTIVLLTRFIRFLLKPLRQPKVVTDILGGIILGPSVLGRNHKFRSYVFPDNGYYVIQNIAILGFMYFLFLSGVKIDINVPKRAEKKHWYIAFAGIITPLCSSLAIAFIERKSLDKETMKISSIWGISSYLAITSFPVLYPIVSELNLLSSGIGRTALSTAVVGDIIGMNALVVFEASKQGENRAITALWFMISSIFVVLTLISGVRQAMVWIVRSTPEGKPVDQIYVVSVLLGVMVTGFVSDMFGLTIVNGPLWLGLAVPDGPPLGTILVEKSEVIVKKFFMPFSFMYVGSIIDVPSTSGLWDQLHPLLLIVLVSHVMKIVSTLIASRFFDLGVRDSLTHSLIMSLKGEVEILLFLHLLDYKVIGKPQFTVMVLSAVSVTALATPLISILYDPTRPYMVNKRRNIQHNAPNTALRIVACLHTKENLGGVLKLLEISNPTVNSPLSVHALRLVELVGRSNPTLIDHEKDKKEPDSGPIHNALRNFQVSREGSVRIHSYTTITSKKSMYQDICELALSKKACLVVLPYDGSTPVNASVLANAPCSVAILVDKSPQQSLVDKGPARHYADRMAENREVYLDVVRFLAEEGNEGDEEVEKRLDDGLVTWFWVKSEANRRIGYREVVVKNGEDTIAAIQGMKSKESYSVWIVGRKHGVNPVVVKGLSSWSENDELGVIGDYLASVDFESNGWVLVVQQQVLLGQEKGSNGVLSSSFPFCV</sequence>
<keyword evidence="13" id="KW-1185">Reference proteome</keyword>
<keyword evidence="5" id="KW-0630">Potassium</keyword>
<evidence type="ECO:0000256" key="3">
    <source>
        <dbReference type="ARBA" id="ARBA00022538"/>
    </source>
</evidence>
<feature type="transmembrane region" description="Helical" evidence="10">
    <location>
        <begin position="183"/>
        <end position="206"/>
    </location>
</feature>
<feature type="transmembrane region" description="Helical" evidence="10">
    <location>
        <begin position="340"/>
        <end position="362"/>
    </location>
</feature>
<keyword evidence="2" id="KW-0813">Transport</keyword>
<evidence type="ECO:0000256" key="5">
    <source>
        <dbReference type="ARBA" id="ARBA00022958"/>
    </source>
</evidence>
<dbReference type="OrthoDB" id="1861329at2759"/>
<feature type="transmembrane region" description="Helical" evidence="10">
    <location>
        <begin position="218"/>
        <end position="237"/>
    </location>
</feature>
<dbReference type="EMBL" id="BKCP01004961">
    <property type="protein sequence ID" value="GER35477.1"/>
    <property type="molecule type" value="Genomic_DNA"/>
</dbReference>
<evidence type="ECO:0000256" key="6">
    <source>
        <dbReference type="ARBA" id="ARBA00022989"/>
    </source>
</evidence>
<evidence type="ECO:0000256" key="4">
    <source>
        <dbReference type="ARBA" id="ARBA00022692"/>
    </source>
</evidence>
<evidence type="ECO:0000256" key="10">
    <source>
        <dbReference type="SAM" id="Phobius"/>
    </source>
</evidence>
<dbReference type="InterPro" id="IPR038770">
    <property type="entry name" value="Na+/solute_symporter_sf"/>
</dbReference>
<feature type="transmembrane region" description="Helical" evidence="10">
    <location>
        <begin position="152"/>
        <end position="171"/>
    </location>
</feature>
<dbReference type="GO" id="GO:1902600">
    <property type="term" value="P:proton transmembrane transport"/>
    <property type="evidence" value="ECO:0007669"/>
    <property type="project" value="InterPro"/>
</dbReference>
<dbReference type="AlphaFoldDB" id="A0A5A7PT50"/>
<evidence type="ECO:0000256" key="2">
    <source>
        <dbReference type="ARBA" id="ARBA00022448"/>
    </source>
</evidence>